<feature type="binding site" evidence="8">
    <location>
        <position position="128"/>
    </location>
    <ligand>
        <name>Zn(2+)</name>
        <dbReference type="ChEBI" id="CHEBI:29105"/>
    </ligand>
</feature>
<dbReference type="SUPFAM" id="SSF51338">
    <property type="entry name" value="Composite domain of metallo-dependent hydrolases"/>
    <property type="match status" value="1"/>
</dbReference>
<dbReference type="OrthoDB" id="9776488at2"/>
<name>A0A1G9BA11_9BACT</name>
<feature type="binding site" evidence="7">
    <location>
        <position position="225"/>
    </location>
    <ligand>
        <name>substrate</name>
    </ligand>
</feature>
<reference evidence="11" key="1">
    <citation type="submission" date="2016-10" db="EMBL/GenBank/DDBJ databases">
        <authorList>
            <person name="Varghese N."/>
            <person name="Submissions S."/>
        </authorList>
    </citation>
    <scope>NUCLEOTIDE SEQUENCE [LARGE SCALE GENOMIC DNA]</scope>
    <source>
        <strain evidence="11">DSM 16995</strain>
    </source>
</reference>
<keyword evidence="2 8" id="KW-0479">Metal-binding</keyword>
<evidence type="ECO:0000256" key="2">
    <source>
        <dbReference type="ARBA" id="ARBA00022723"/>
    </source>
</evidence>
<feature type="domain" description="Amidohydrolase-related" evidence="9">
    <location>
        <begin position="50"/>
        <end position="375"/>
    </location>
</feature>
<keyword evidence="3 5" id="KW-0378">Hydrolase</keyword>
<comment type="similarity">
    <text evidence="1 5">Belongs to the metallo-dependent hydrolases superfamily. NagA family.</text>
</comment>
<dbReference type="InterPro" id="IPR032466">
    <property type="entry name" value="Metal_Hydrolase"/>
</dbReference>
<sequence>MYALTNCTIFTGLKILKDSAVIIDNKHILNVVNKNSIPTRAEIIDLNNAILAPGFIDLQLNGCGGRFFNDDISEETLDIMTEAILPTGCTSFLPTLVSGPEKDIVKALEIVRKYREKNGETVLGLHLEGPYLSQKRRGIHNPEMISRPNDKMISLIAKYGPEVTRICTMAPEKVELRHVEQLENAGIRVSAGHSAASCPQARKMFKAGISMATHLFNGMEPLQGREPSLVGAIYLEKPWTGIIADGVHVSWDNIELAKNILQNKLFCITDATSAVGTDITEFVLGNQTVYVKDGKCSAADGTIGGSMLTMDKAVFNCVNHVGIELAETLKMTSLYPARAIGIDSEYGMIAPNYHADLVVLDHESLKVRSVVKGGKLQL</sequence>
<gene>
    <name evidence="10" type="ORF">SAMN05660337_0212</name>
</gene>
<dbReference type="STRING" id="246191.SAMN05660337_0212"/>
<keyword evidence="11" id="KW-1185">Reference proteome</keyword>
<evidence type="ECO:0000259" key="9">
    <source>
        <dbReference type="Pfam" id="PF01979"/>
    </source>
</evidence>
<feature type="binding site" evidence="7">
    <location>
        <begin position="217"/>
        <end position="218"/>
    </location>
    <ligand>
        <name>substrate</name>
    </ligand>
</feature>
<evidence type="ECO:0000313" key="10">
    <source>
        <dbReference type="EMBL" id="SDK36293.1"/>
    </source>
</evidence>
<dbReference type="Pfam" id="PF01979">
    <property type="entry name" value="Amidohydro_1"/>
    <property type="match status" value="1"/>
</dbReference>
<evidence type="ECO:0000256" key="7">
    <source>
        <dbReference type="PIRSR" id="PIRSR038994-2"/>
    </source>
</evidence>
<feature type="binding site" evidence="7">
    <location>
        <position position="248"/>
    </location>
    <ligand>
        <name>substrate</name>
    </ligand>
</feature>
<evidence type="ECO:0000256" key="1">
    <source>
        <dbReference type="ARBA" id="ARBA00010716"/>
    </source>
</evidence>
<proteinExistence type="inferred from homology"/>
<dbReference type="GO" id="GO:0046872">
    <property type="term" value="F:metal ion binding"/>
    <property type="evidence" value="ECO:0007669"/>
    <property type="project" value="UniProtKB-KW"/>
</dbReference>
<dbReference type="PANTHER" id="PTHR11113:SF14">
    <property type="entry name" value="N-ACETYLGLUCOSAMINE-6-PHOSPHATE DEACETYLASE"/>
    <property type="match status" value="1"/>
</dbReference>
<dbReference type="Gene3D" id="3.20.20.140">
    <property type="entry name" value="Metal-dependent hydrolases"/>
    <property type="match status" value="1"/>
</dbReference>
<dbReference type="GO" id="GO:0008448">
    <property type="term" value="F:N-acetylglucosamine-6-phosphate deacetylase activity"/>
    <property type="evidence" value="ECO:0007669"/>
    <property type="project" value="InterPro"/>
</dbReference>
<evidence type="ECO:0000256" key="5">
    <source>
        <dbReference type="PIRNR" id="PIRNR038994"/>
    </source>
</evidence>
<feature type="binding site" evidence="8">
    <location>
        <position position="214"/>
    </location>
    <ligand>
        <name>Zn(2+)</name>
        <dbReference type="ChEBI" id="CHEBI:29105"/>
    </ligand>
</feature>
<evidence type="ECO:0000256" key="6">
    <source>
        <dbReference type="PIRSR" id="PIRSR038994-1"/>
    </source>
</evidence>
<dbReference type="EMBL" id="FNGA01000001">
    <property type="protein sequence ID" value="SDK36293.1"/>
    <property type="molecule type" value="Genomic_DNA"/>
</dbReference>
<dbReference type="Gene3D" id="2.30.40.10">
    <property type="entry name" value="Urease, subunit C, domain 1"/>
    <property type="match status" value="1"/>
</dbReference>
<dbReference type="InterPro" id="IPR003764">
    <property type="entry name" value="GlcNAc_6-P_deAcase"/>
</dbReference>
<dbReference type="PANTHER" id="PTHR11113">
    <property type="entry name" value="N-ACETYLGLUCOSAMINE-6-PHOSPHATE DEACETYLASE"/>
    <property type="match status" value="1"/>
</dbReference>
<evidence type="ECO:0000313" key="11">
    <source>
        <dbReference type="Proteomes" id="UP000199053"/>
    </source>
</evidence>
<feature type="binding site" evidence="7">
    <location>
        <position position="139"/>
    </location>
    <ligand>
        <name>substrate</name>
    </ligand>
</feature>
<comment type="cofactor">
    <cofactor evidence="8">
        <name>a divalent metal cation</name>
        <dbReference type="ChEBI" id="CHEBI:60240"/>
    </cofactor>
    <text evidence="8">Binds 1 divalent metal cation per subunit.</text>
</comment>
<feature type="binding site" evidence="7">
    <location>
        <begin position="303"/>
        <end position="305"/>
    </location>
    <ligand>
        <name>substrate</name>
    </ligand>
</feature>
<feature type="active site" description="Proton donor/acceptor" evidence="6">
    <location>
        <position position="270"/>
    </location>
</feature>
<dbReference type="Proteomes" id="UP000199053">
    <property type="component" value="Unassembled WGS sequence"/>
</dbReference>
<dbReference type="CDD" id="cd00854">
    <property type="entry name" value="NagA"/>
    <property type="match status" value="1"/>
</dbReference>
<accession>A0A1G9BA11</accession>
<organism evidence="10 11">
    <name type="scientific">Maridesulfovibrio ferrireducens</name>
    <dbReference type="NCBI Taxonomy" id="246191"/>
    <lineage>
        <taxon>Bacteria</taxon>
        <taxon>Pseudomonadati</taxon>
        <taxon>Thermodesulfobacteriota</taxon>
        <taxon>Desulfovibrionia</taxon>
        <taxon>Desulfovibrionales</taxon>
        <taxon>Desulfovibrionaceae</taxon>
        <taxon>Maridesulfovibrio</taxon>
    </lineage>
</organism>
<evidence type="ECO:0000256" key="3">
    <source>
        <dbReference type="ARBA" id="ARBA00022801"/>
    </source>
</evidence>
<protein>
    <submittedName>
        <fullName evidence="10">N-acetylglucosamine-6-phosphate deacetylase</fullName>
    </submittedName>
</protein>
<keyword evidence="4 5" id="KW-0119">Carbohydrate metabolism</keyword>
<dbReference type="InterPro" id="IPR006680">
    <property type="entry name" value="Amidohydro-rel"/>
</dbReference>
<dbReference type="FunFam" id="3.20.20.140:FF:000004">
    <property type="entry name" value="N-acetylglucosamine-6-phosphate deacetylase"/>
    <property type="match status" value="1"/>
</dbReference>
<dbReference type="AlphaFoldDB" id="A0A1G9BA11"/>
<dbReference type="SUPFAM" id="SSF51556">
    <property type="entry name" value="Metallo-dependent hydrolases"/>
    <property type="match status" value="1"/>
</dbReference>
<evidence type="ECO:0000256" key="8">
    <source>
        <dbReference type="PIRSR" id="PIRSR038994-3"/>
    </source>
</evidence>
<dbReference type="PIRSF" id="PIRSF038994">
    <property type="entry name" value="NagA"/>
    <property type="match status" value="1"/>
</dbReference>
<dbReference type="GO" id="GO:0006046">
    <property type="term" value="P:N-acetylglucosamine catabolic process"/>
    <property type="evidence" value="ECO:0007669"/>
    <property type="project" value="TreeGrafter"/>
</dbReference>
<dbReference type="NCBIfam" id="TIGR00221">
    <property type="entry name" value="nagA"/>
    <property type="match status" value="1"/>
</dbReference>
<feature type="binding site" evidence="8">
    <location>
        <position position="193"/>
    </location>
    <ligand>
        <name>Zn(2+)</name>
        <dbReference type="ChEBI" id="CHEBI:29105"/>
    </ligand>
</feature>
<evidence type="ECO:0000256" key="4">
    <source>
        <dbReference type="ARBA" id="ARBA00023277"/>
    </source>
</evidence>
<dbReference type="RefSeq" id="WP_092157386.1">
    <property type="nucleotide sequence ID" value="NZ_FNGA01000001.1"/>
</dbReference>
<dbReference type="InterPro" id="IPR011059">
    <property type="entry name" value="Metal-dep_hydrolase_composite"/>
</dbReference>